<dbReference type="AlphaFoldDB" id="A0A2S7N256"/>
<dbReference type="PROSITE" id="PS51841">
    <property type="entry name" value="LTD"/>
    <property type="match status" value="1"/>
</dbReference>
<dbReference type="Gene3D" id="2.60.40.10">
    <property type="entry name" value="Immunoglobulins"/>
    <property type="match status" value="1"/>
</dbReference>
<protein>
    <recommendedName>
        <fullName evidence="1">LTD domain-containing protein</fullName>
    </recommendedName>
</protein>
<dbReference type="EMBL" id="PKOZ01000002">
    <property type="protein sequence ID" value="PQD96070.1"/>
    <property type="molecule type" value="Genomic_DNA"/>
</dbReference>
<evidence type="ECO:0000259" key="1">
    <source>
        <dbReference type="PROSITE" id="PS51841"/>
    </source>
</evidence>
<dbReference type="Pfam" id="PF00149">
    <property type="entry name" value="Metallophos"/>
    <property type="match status" value="1"/>
</dbReference>
<dbReference type="SUPFAM" id="SSF74853">
    <property type="entry name" value="Lamin A/C globular tail domain"/>
    <property type="match status" value="1"/>
</dbReference>
<dbReference type="SUPFAM" id="SSF56300">
    <property type="entry name" value="Metallo-dependent phosphatases"/>
    <property type="match status" value="1"/>
</dbReference>
<dbReference type="Gene3D" id="3.60.21.10">
    <property type="match status" value="1"/>
</dbReference>
<gene>
    <name evidence="2" type="ORF">CYL18_05570</name>
</gene>
<comment type="caution">
    <text evidence="2">The sequence shown here is derived from an EMBL/GenBank/DDBJ whole genome shotgun (WGS) entry which is preliminary data.</text>
</comment>
<dbReference type="PANTHER" id="PTHR43143:SF5">
    <property type="entry name" value="SECRETED PROTEIN"/>
    <property type="match status" value="1"/>
</dbReference>
<reference evidence="2 3" key="1">
    <citation type="submission" date="2017-12" db="EMBL/GenBank/DDBJ databases">
        <title>Taxonomic description and draft genome of Pradoshia cofamensis Gen. nov., sp. nov., a thermotolerant bacillale isolated from anterior gut of earthworm Eisenia fetida.</title>
        <authorList>
            <person name="Saha T."/>
            <person name="Chakraborty R."/>
        </authorList>
    </citation>
    <scope>NUCLEOTIDE SEQUENCE [LARGE SCALE GENOMIC DNA]</scope>
    <source>
        <strain evidence="2 3">EAG3</strain>
    </source>
</reference>
<dbReference type="InterPro" id="IPR004843">
    <property type="entry name" value="Calcineurin-like_PHP"/>
</dbReference>
<dbReference type="Gene3D" id="2.60.40.1260">
    <property type="entry name" value="Lamin Tail domain"/>
    <property type="match status" value="1"/>
</dbReference>
<dbReference type="InterPro" id="IPR013783">
    <property type="entry name" value="Ig-like_fold"/>
</dbReference>
<feature type="domain" description="LTD" evidence="1">
    <location>
        <begin position="17"/>
        <end position="143"/>
    </location>
</feature>
<dbReference type="RefSeq" id="WP_104848499.1">
    <property type="nucleotide sequence ID" value="NZ_PKOZ01000002.1"/>
</dbReference>
<dbReference type="Proteomes" id="UP000239663">
    <property type="component" value="Unassembled WGS sequence"/>
</dbReference>
<dbReference type="InterPro" id="IPR051918">
    <property type="entry name" value="STPP_CPPED1"/>
</dbReference>
<dbReference type="OrthoDB" id="9772095at2"/>
<accession>A0A2S7N256</accession>
<evidence type="ECO:0000313" key="3">
    <source>
        <dbReference type="Proteomes" id="UP000239663"/>
    </source>
</evidence>
<dbReference type="GO" id="GO:0016787">
    <property type="term" value="F:hydrolase activity"/>
    <property type="evidence" value="ECO:0007669"/>
    <property type="project" value="InterPro"/>
</dbReference>
<name>A0A2S7N256_9BACI</name>
<dbReference type="InterPro" id="IPR029052">
    <property type="entry name" value="Metallo-depent_PP-like"/>
</dbReference>
<dbReference type="InterPro" id="IPR036415">
    <property type="entry name" value="Lamin_tail_dom_sf"/>
</dbReference>
<dbReference type="InterPro" id="IPR001322">
    <property type="entry name" value="Lamin_tail_dom"/>
</dbReference>
<dbReference type="Pfam" id="PF00932">
    <property type="entry name" value="LTD"/>
    <property type="match status" value="1"/>
</dbReference>
<evidence type="ECO:0000313" key="2">
    <source>
        <dbReference type="EMBL" id="PQD96070.1"/>
    </source>
</evidence>
<dbReference type="PANTHER" id="PTHR43143">
    <property type="entry name" value="METALLOPHOSPHOESTERASE, CALCINEURIN SUPERFAMILY"/>
    <property type="match status" value="1"/>
</dbReference>
<proteinExistence type="predicted"/>
<organism evidence="2 3">
    <name type="scientific">Pradoshia eiseniae</name>
    <dbReference type="NCBI Taxonomy" id="2064768"/>
    <lineage>
        <taxon>Bacteria</taxon>
        <taxon>Bacillati</taxon>
        <taxon>Bacillota</taxon>
        <taxon>Bacilli</taxon>
        <taxon>Bacillales</taxon>
        <taxon>Bacillaceae</taxon>
        <taxon>Pradoshia</taxon>
    </lineage>
</organism>
<keyword evidence="3" id="KW-1185">Reference proteome</keyword>
<sequence>MRFLLTIAAAMIVGAGFSSHRGAEEVPDLLITEVSPDGNHYEYIEIYNNTNEAVNLGDYSLRYLAMDKTMRTWDLKERTMVPAGKAIVLWFSNKRPVSEFNEHYKRDVRLLADLKGTLKNKGKNTLVLATDTGAVISYVTYETGNTHFRHAGKRKRLKEMDRSRPTPGIVTKEQVPDEWNEKQIGGKMTFNPINLPNEIPERTDLELEAEIKGKEPVKRVEMFYKRAQDKNYTRIKFTMKTLETFQGFIPRYNLYGAKPNIEYYLELSDGYGTTTRYPEKGVKTIKVGNPSMYKSVKSGLSVQDNTILRGVKRIQLHKRWADEQMDLMLDGRPLLTQQTLGKPAAFVFEGLGIDERKKSAIYVGKQRITSLKPTEGEYMPYEISIPIETLKPGKNRIAIHTGTKKEVYRSGKVTNMEDADRFTVKNIKLLLDDGTIIRPKAVKGINAEGDEKKQTYHDGRDWALGKKGILIQVFEFTISPAKFRTLQAEIDTTTYEDGVHIIKATGESEHEAKVVFDNSAPKLNPIAPKKGKTYKGTFTINANPEDKITSVASIKGYLDGKEIDLPYTTSSGKLRKGKHTVKIVATDAAGNRAKKTIPFQVVEETPIISGQISPKNEEKDVSLHPSLTVKVEDPTNDRLLAKFYAGKRYDSKSPHLKAYSYIADEEPPEGLMTEREELAGKSQLKQVAEADKKYWVTNADSGFPYQRYQVSLAEPNSAIKEVELEWVGHSLPGRRVTMYAWNRLEARWDSLVYGYGEDDFSLRASIKPETYMDDGLVDVLIQDRVIDAVNRPFNLVWMSDTQYYSETFAHVFPVMTNWIRIQNQLGNAEYVIHTGDMVNVRWAKEQWEVADQAMSILDENRIPYGVVSGNHDVGNLVQDYRNFARYFGKRRFHESPFYHGTKQNRNHYDLMSFGGHDFLFLYLGWGHETERETLKWVKDVLNHYSERNVVLAVHNYLDDEGERTFNGRQIFDKIIRRYDNIKLVLAGHIPGASRHTAEIPVKGDKGKVRKVYEMLADYQSGPEGGQGYMRMLHFDPAHKRLNVKTYSPYMDDYNFFEPQKDEFTIEDLELNPIHKQVATDYISVNVYSNKKIGRDYAGKKKRKVKAHLHNLNKDTDYFWYVELSDRYGGWMRSPLWQFRTKE</sequence>